<evidence type="ECO:0000313" key="3">
    <source>
        <dbReference type="Proteomes" id="UP000023152"/>
    </source>
</evidence>
<dbReference type="Proteomes" id="UP000023152">
    <property type="component" value="Unassembled WGS sequence"/>
</dbReference>
<evidence type="ECO:0000256" key="1">
    <source>
        <dbReference type="SAM" id="Coils"/>
    </source>
</evidence>
<keyword evidence="3" id="KW-1185">Reference proteome</keyword>
<name>X6LXK3_RETFI</name>
<organism evidence="2 3">
    <name type="scientific">Reticulomyxa filosa</name>
    <dbReference type="NCBI Taxonomy" id="46433"/>
    <lineage>
        <taxon>Eukaryota</taxon>
        <taxon>Sar</taxon>
        <taxon>Rhizaria</taxon>
        <taxon>Retaria</taxon>
        <taxon>Foraminifera</taxon>
        <taxon>Monothalamids</taxon>
        <taxon>Reticulomyxidae</taxon>
        <taxon>Reticulomyxa</taxon>
    </lineage>
</organism>
<protein>
    <submittedName>
        <fullName evidence="2">Uncharacterized protein</fullName>
    </submittedName>
</protein>
<comment type="caution">
    <text evidence="2">The sequence shown here is derived from an EMBL/GenBank/DDBJ whole genome shotgun (WGS) entry which is preliminary data.</text>
</comment>
<feature type="coiled-coil region" evidence="1">
    <location>
        <begin position="76"/>
        <end position="103"/>
    </location>
</feature>
<dbReference type="EMBL" id="ASPP01026908">
    <property type="protein sequence ID" value="ETO06678.1"/>
    <property type="molecule type" value="Genomic_DNA"/>
</dbReference>
<evidence type="ECO:0000313" key="2">
    <source>
        <dbReference type="EMBL" id="ETO06678.1"/>
    </source>
</evidence>
<reference evidence="2 3" key="1">
    <citation type="journal article" date="2013" name="Curr. Biol.">
        <title>The Genome of the Foraminiferan Reticulomyxa filosa.</title>
        <authorList>
            <person name="Glockner G."/>
            <person name="Hulsmann N."/>
            <person name="Schleicher M."/>
            <person name="Noegel A.A."/>
            <person name="Eichinger L."/>
            <person name="Gallinger C."/>
            <person name="Pawlowski J."/>
            <person name="Sierra R."/>
            <person name="Euteneuer U."/>
            <person name="Pillet L."/>
            <person name="Moustafa A."/>
            <person name="Platzer M."/>
            <person name="Groth M."/>
            <person name="Szafranski K."/>
            <person name="Schliwa M."/>
        </authorList>
    </citation>
    <scope>NUCLEOTIDE SEQUENCE [LARGE SCALE GENOMIC DNA]</scope>
</reference>
<accession>X6LXK3</accession>
<sequence length="120" mass="13843">MEKSLADCSKTDEIAQKLFTEKRFQKEDSKRKLEKALSEYTTNPTEGVKHQKEKKESLMENIGLLKKCDKSLVNCCSDLNTQMDNLNKKMSSFLNDVENLQSNDVLKSNKSQITNFIEMQ</sequence>
<gene>
    <name evidence="2" type="ORF">RFI_30714</name>
</gene>
<keyword evidence="1" id="KW-0175">Coiled coil</keyword>
<dbReference type="AlphaFoldDB" id="X6LXK3"/>
<proteinExistence type="predicted"/>